<feature type="region of interest" description="Disordered" evidence="1">
    <location>
        <begin position="150"/>
        <end position="175"/>
    </location>
</feature>
<dbReference type="Proteomes" id="UP001589788">
    <property type="component" value="Unassembled WGS sequence"/>
</dbReference>
<sequence length="175" mass="17812">MRARRLRVAGAVALIGLALGAASCGGGGGTSVAGRVRTWVSSADFGGSVGALLEDSGQIEKVVRLDEGPGALRAWCGVLEDDASTAAGHLPSPVTSVTDQLQRAYRLELAAANLCYGQPTAPPYPPRLTQALKDMTAAEGLMEEALQEVTELDGQVPSTTPAPPSEGPTGGDPFA</sequence>
<evidence type="ECO:0008006" key="5">
    <source>
        <dbReference type="Google" id="ProtNLM"/>
    </source>
</evidence>
<gene>
    <name evidence="3" type="ORF">ACFFRE_12170</name>
</gene>
<dbReference type="EMBL" id="JBHLYQ010000179">
    <property type="protein sequence ID" value="MFC0082886.1"/>
    <property type="molecule type" value="Genomic_DNA"/>
</dbReference>
<protein>
    <recommendedName>
        <fullName evidence="5">Lipoprotein</fullName>
    </recommendedName>
</protein>
<feature type="chain" id="PRO_5046594403" description="Lipoprotein" evidence="2">
    <location>
        <begin position="22"/>
        <end position="175"/>
    </location>
</feature>
<keyword evidence="2" id="KW-0732">Signal</keyword>
<evidence type="ECO:0000313" key="3">
    <source>
        <dbReference type="EMBL" id="MFC0082886.1"/>
    </source>
</evidence>
<evidence type="ECO:0000256" key="1">
    <source>
        <dbReference type="SAM" id="MobiDB-lite"/>
    </source>
</evidence>
<organism evidence="3 4">
    <name type="scientific">Aciditerrimonas ferrireducens</name>
    <dbReference type="NCBI Taxonomy" id="667306"/>
    <lineage>
        <taxon>Bacteria</taxon>
        <taxon>Bacillati</taxon>
        <taxon>Actinomycetota</taxon>
        <taxon>Acidimicrobiia</taxon>
        <taxon>Acidimicrobiales</taxon>
        <taxon>Acidimicrobiaceae</taxon>
        <taxon>Aciditerrimonas</taxon>
    </lineage>
</organism>
<dbReference type="PROSITE" id="PS51257">
    <property type="entry name" value="PROKAR_LIPOPROTEIN"/>
    <property type="match status" value="1"/>
</dbReference>
<accession>A0ABV6C7R4</accession>
<evidence type="ECO:0000256" key="2">
    <source>
        <dbReference type="SAM" id="SignalP"/>
    </source>
</evidence>
<reference evidence="3 4" key="1">
    <citation type="submission" date="2024-09" db="EMBL/GenBank/DDBJ databases">
        <authorList>
            <person name="Sun Q."/>
            <person name="Mori K."/>
        </authorList>
    </citation>
    <scope>NUCLEOTIDE SEQUENCE [LARGE SCALE GENOMIC DNA]</scope>
    <source>
        <strain evidence="3 4">JCM 15389</strain>
    </source>
</reference>
<evidence type="ECO:0000313" key="4">
    <source>
        <dbReference type="Proteomes" id="UP001589788"/>
    </source>
</evidence>
<dbReference type="RefSeq" id="WP_377790570.1">
    <property type="nucleotide sequence ID" value="NZ_JBHLYQ010000179.1"/>
</dbReference>
<feature type="signal peptide" evidence="2">
    <location>
        <begin position="1"/>
        <end position="21"/>
    </location>
</feature>
<comment type="caution">
    <text evidence="3">The sequence shown here is derived from an EMBL/GenBank/DDBJ whole genome shotgun (WGS) entry which is preliminary data.</text>
</comment>
<name>A0ABV6C7R4_9ACTN</name>
<keyword evidence="4" id="KW-1185">Reference proteome</keyword>
<proteinExistence type="predicted"/>